<dbReference type="NCBIfam" id="TIGR00095">
    <property type="entry name" value="16S rRNA (guanine(966)-N(2))-methyltransferase RsmD"/>
    <property type="match status" value="1"/>
</dbReference>
<dbReference type="EMBL" id="JABMOJ010000074">
    <property type="protein sequence ID" value="NQV64148.1"/>
    <property type="molecule type" value="Genomic_DNA"/>
</dbReference>
<protein>
    <recommendedName>
        <fullName evidence="4 8">Ribosomal RNA small subunit methyltransferase D</fullName>
        <ecNumber evidence="3 8">2.1.1.171</ecNumber>
    </recommendedName>
</protein>
<dbReference type="InterPro" id="IPR004398">
    <property type="entry name" value="RNA_MeTrfase_RsmD"/>
</dbReference>
<evidence type="ECO:0000256" key="3">
    <source>
        <dbReference type="ARBA" id="ARBA00012141"/>
    </source>
</evidence>
<evidence type="ECO:0000313" key="10">
    <source>
        <dbReference type="Proteomes" id="UP000754644"/>
    </source>
</evidence>
<evidence type="ECO:0000256" key="1">
    <source>
        <dbReference type="ARBA" id="ARBA00002649"/>
    </source>
</evidence>
<dbReference type="Pfam" id="PF03602">
    <property type="entry name" value="Cons_hypoth95"/>
    <property type="match status" value="1"/>
</dbReference>
<evidence type="ECO:0000256" key="8">
    <source>
        <dbReference type="PIRNR" id="PIRNR004553"/>
    </source>
</evidence>
<accession>A0A972VUS5</accession>
<comment type="function">
    <text evidence="1 8">Specifically methylates the guanine in position 966 of 16S rRNA in the assembled 30S particle.</text>
</comment>
<dbReference type="PANTHER" id="PTHR43542:SF1">
    <property type="entry name" value="METHYLTRANSFERASE"/>
    <property type="match status" value="1"/>
</dbReference>
<dbReference type="PROSITE" id="PS00092">
    <property type="entry name" value="N6_MTASE"/>
    <property type="match status" value="1"/>
</dbReference>
<comment type="caution">
    <text evidence="9">The sequence shown here is derived from an EMBL/GenBank/DDBJ whole genome shotgun (WGS) entry which is preliminary data.</text>
</comment>
<evidence type="ECO:0000256" key="6">
    <source>
        <dbReference type="ARBA" id="ARBA00022679"/>
    </source>
</evidence>
<evidence type="ECO:0000256" key="2">
    <source>
        <dbReference type="ARBA" id="ARBA00005269"/>
    </source>
</evidence>
<evidence type="ECO:0000256" key="7">
    <source>
        <dbReference type="ARBA" id="ARBA00048326"/>
    </source>
</evidence>
<dbReference type="GO" id="GO:0052913">
    <property type="term" value="F:16S rRNA (guanine(966)-N(2))-methyltransferase activity"/>
    <property type="evidence" value="ECO:0007669"/>
    <property type="project" value="UniProtKB-EC"/>
</dbReference>
<dbReference type="CDD" id="cd02440">
    <property type="entry name" value="AdoMet_MTases"/>
    <property type="match status" value="1"/>
</dbReference>
<dbReference type="GO" id="GO:0003676">
    <property type="term" value="F:nucleic acid binding"/>
    <property type="evidence" value="ECO:0007669"/>
    <property type="project" value="InterPro"/>
</dbReference>
<dbReference type="Proteomes" id="UP000754644">
    <property type="component" value="Unassembled WGS sequence"/>
</dbReference>
<evidence type="ECO:0000256" key="4">
    <source>
        <dbReference type="ARBA" id="ARBA00013682"/>
    </source>
</evidence>
<keyword evidence="5 8" id="KW-0489">Methyltransferase</keyword>
<proteinExistence type="inferred from homology"/>
<dbReference type="EC" id="2.1.1.171" evidence="3 8"/>
<comment type="similarity">
    <text evidence="2 8">Belongs to the methyltransferase superfamily. RsmD family.</text>
</comment>
<keyword evidence="8" id="KW-0949">S-adenosyl-L-methionine</keyword>
<dbReference type="PANTHER" id="PTHR43542">
    <property type="entry name" value="METHYLTRANSFERASE"/>
    <property type="match status" value="1"/>
</dbReference>
<dbReference type="SUPFAM" id="SSF53335">
    <property type="entry name" value="S-adenosyl-L-methionine-dependent methyltransferases"/>
    <property type="match status" value="1"/>
</dbReference>
<keyword evidence="6 8" id="KW-0808">Transferase</keyword>
<organism evidence="9 10">
    <name type="scientific">SAR86 cluster bacterium</name>
    <dbReference type="NCBI Taxonomy" id="2030880"/>
    <lineage>
        <taxon>Bacteria</taxon>
        <taxon>Pseudomonadati</taxon>
        <taxon>Pseudomonadota</taxon>
        <taxon>Gammaproteobacteria</taxon>
        <taxon>SAR86 cluster</taxon>
    </lineage>
</organism>
<dbReference type="InterPro" id="IPR029063">
    <property type="entry name" value="SAM-dependent_MTases_sf"/>
</dbReference>
<dbReference type="Gene3D" id="3.40.50.150">
    <property type="entry name" value="Vaccinia Virus protein VP39"/>
    <property type="match status" value="1"/>
</dbReference>
<name>A0A972VUS5_9GAMM</name>
<evidence type="ECO:0000256" key="5">
    <source>
        <dbReference type="ARBA" id="ARBA00022603"/>
    </source>
</evidence>
<keyword evidence="8" id="KW-0698">rRNA processing</keyword>
<reference evidence="9" key="1">
    <citation type="submission" date="2020-05" db="EMBL/GenBank/DDBJ databases">
        <title>Sulfur intermediates as new biogeochemical hubs in an aquatic model microbial ecosystem.</title>
        <authorList>
            <person name="Vigneron A."/>
        </authorList>
    </citation>
    <scope>NUCLEOTIDE SEQUENCE</scope>
    <source>
        <strain evidence="9">Bin.250</strain>
    </source>
</reference>
<dbReference type="AlphaFoldDB" id="A0A972VUS5"/>
<dbReference type="InterPro" id="IPR002052">
    <property type="entry name" value="DNA_methylase_N6_adenine_CS"/>
</dbReference>
<gene>
    <name evidence="9" type="primary">rsmD</name>
    <name evidence="9" type="ORF">HQ497_02180</name>
</gene>
<dbReference type="PIRSF" id="PIRSF004553">
    <property type="entry name" value="CHP00095"/>
    <property type="match status" value="1"/>
</dbReference>
<evidence type="ECO:0000313" key="9">
    <source>
        <dbReference type="EMBL" id="NQV64148.1"/>
    </source>
</evidence>
<sequence length="195" mass="21916">MSKQNLEQTVRIIGGNWRSRKVSFAEHAEIRPTPARIRETLFNWLQYHVAGARCLELYAGSGILSLEALSRGAQHVTLVEKSGLVCRHLRETYAALATDASTYQCYNMAAQAFLEQAPAHSPYDLIFLDPPFGSGELQDLLPRLVENQLVADEALVYIESEFAVTQSIMPANWEIYRQKRAGNVHYCLCRQAASD</sequence>
<comment type="catalytic activity">
    <reaction evidence="7 8">
        <text>guanosine(966) in 16S rRNA + S-adenosyl-L-methionine = N(2)-methylguanosine(966) in 16S rRNA + S-adenosyl-L-homocysteine + H(+)</text>
        <dbReference type="Rhea" id="RHEA:23548"/>
        <dbReference type="Rhea" id="RHEA-COMP:10211"/>
        <dbReference type="Rhea" id="RHEA-COMP:10212"/>
        <dbReference type="ChEBI" id="CHEBI:15378"/>
        <dbReference type="ChEBI" id="CHEBI:57856"/>
        <dbReference type="ChEBI" id="CHEBI:59789"/>
        <dbReference type="ChEBI" id="CHEBI:74269"/>
        <dbReference type="ChEBI" id="CHEBI:74481"/>
        <dbReference type="EC" id="2.1.1.171"/>
    </reaction>
</comment>